<accession>A0A843XWN3</accession>
<keyword evidence="4" id="KW-0106">Calcium</keyword>
<gene>
    <name evidence="8" type="ORF">Taro_056434</name>
</gene>
<comment type="caution">
    <text evidence="8">The sequence shown here is derived from an EMBL/GenBank/DDBJ whole genome shotgun (WGS) entry which is preliminary data.</text>
</comment>
<dbReference type="PANTHER" id="PTHR10891">
    <property type="entry name" value="EF-HAND CALCIUM-BINDING DOMAIN CONTAINING PROTEIN"/>
    <property type="match status" value="1"/>
</dbReference>
<keyword evidence="9" id="KW-1185">Reference proteome</keyword>
<dbReference type="InterPro" id="IPR011992">
    <property type="entry name" value="EF-hand-dom_pair"/>
</dbReference>
<dbReference type="InterPro" id="IPR039647">
    <property type="entry name" value="EF_hand_pair_protein_CML-like"/>
</dbReference>
<dbReference type="InterPro" id="IPR018247">
    <property type="entry name" value="EF_Hand_1_Ca_BS"/>
</dbReference>
<keyword evidence="2" id="KW-0479">Metal-binding</keyword>
<evidence type="ECO:0000256" key="6">
    <source>
        <dbReference type="SAM" id="Phobius"/>
    </source>
</evidence>
<name>A0A843XWN3_COLES</name>
<feature type="domain" description="EF-hand" evidence="7">
    <location>
        <begin position="298"/>
        <end position="332"/>
    </location>
</feature>
<evidence type="ECO:0000256" key="5">
    <source>
        <dbReference type="SAM" id="MobiDB-lite"/>
    </source>
</evidence>
<dbReference type="EMBL" id="NMUH01016002">
    <property type="protein sequence ID" value="MQM23370.1"/>
    <property type="molecule type" value="Genomic_DNA"/>
</dbReference>
<dbReference type="InterPro" id="IPR002048">
    <property type="entry name" value="EF_hand_dom"/>
</dbReference>
<dbReference type="GO" id="GO:0005509">
    <property type="term" value="F:calcium ion binding"/>
    <property type="evidence" value="ECO:0007669"/>
    <property type="project" value="InterPro"/>
</dbReference>
<evidence type="ECO:0000259" key="7">
    <source>
        <dbReference type="PROSITE" id="PS50222"/>
    </source>
</evidence>
<dbReference type="Pfam" id="PF13499">
    <property type="entry name" value="EF-hand_7"/>
    <property type="match status" value="1"/>
</dbReference>
<evidence type="ECO:0000313" key="8">
    <source>
        <dbReference type="EMBL" id="MQM23370.1"/>
    </source>
</evidence>
<dbReference type="OrthoDB" id="26525at2759"/>
<evidence type="ECO:0000256" key="2">
    <source>
        <dbReference type="ARBA" id="ARBA00022723"/>
    </source>
</evidence>
<dbReference type="SUPFAM" id="SSF47473">
    <property type="entry name" value="EF-hand"/>
    <property type="match status" value="1"/>
</dbReference>
<evidence type="ECO:0000256" key="4">
    <source>
        <dbReference type="ARBA" id="ARBA00022837"/>
    </source>
</evidence>
<dbReference type="CDD" id="cd00051">
    <property type="entry name" value="EFh"/>
    <property type="match status" value="1"/>
</dbReference>
<proteinExistence type="predicted"/>
<dbReference type="AlphaFoldDB" id="A0A843XWN3"/>
<dbReference type="FunFam" id="1.10.238.10:FF:000089">
    <property type="entry name" value="calmodulin-like protein 3"/>
    <property type="match status" value="1"/>
</dbReference>
<feature type="domain" description="EF-hand" evidence="7">
    <location>
        <begin position="260"/>
        <end position="295"/>
    </location>
</feature>
<keyword evidence="6" id="KW-1133">Transmembrane helix</keyword>
<comment type="function">
    <text evidence="1">Potential calcium sensor.</text>
</comment>
<keyword evidence="3" id="KW-0677">Repeat</keyword>
<feature type="transmembrane region" description="Helical" evidence="6">
    <location>
        <begin position="173"/>
        <end position="193"/>
    </location>
</feature>
<keyword evidence="6" id="KW-0472">Membrane</keyword>
<keyword evidence="6" id="KW-0812">Transmembrane</keyword>
<feature type="region of interest" description="Disordered" evidence="5">
    <location>
        <begin position="1"/>
        <end position="25"/>
    </location>
</feature>
<dbReference type="Proteomes" id="UP000652761">
    <property type="component" value="Unassembled WGS sequence"/>
</dbReference>
<dbReference type="SMART" id="SM00054">
    <property type="entry name" value="EFh"/>
    <property type="match status" value="2"/>
</dbReference>
<dbReference type="SMR" id="A0A843XWN3"/>
<reference evidence="8" key="1">
    <citation type="submission" date="2017-07" db="EMBL/GenBank/DDBJ databases">
        <title>Taro Niue Genome Assembly and Annotation.</title>
        <authorList>
            <person name="Atibalentja N."/>
            <person name="Keating K."/>
            <person name="Fields C.J."/>
        </authorList>
    </citation>
    <scope>NUCLEOTIDE SEQUENCE</scope>
    <source>
        <strain evidence="8">Niue_2</strain>
        <tissue evidence="8">Leaf</tissue>
    </source>
</reference>
<dbReference type="PROSITE" id="PS50222">
    <property type="entry name" value="EF_HAND_2"/>
    <property type="match status" value="2"/>
</dbReference>
<dbReference type="Gene3D" id="1.10.238.10">
    <property type="entry name" value="EF-hand"/>
    <property type="match status" value="1"/>
</dbReference>
<dbReference type="PROSITE" id="PS00018">
    <property type="entry name" value="EF_HAND_1"/>
    <property type="match status" value="2"/>
</dbReference>
<evidence type="ECO:0000313" key="9">
    <source>
        <dbReference type="Proteomes" id="UP000652761"/>
    </source>
</evidence>
<sequence length="332" mass="37641">MTYSAASQKHPVRPISADPETPFSPVRGEPRPHLSLLFLFPLLFYSIPIPGHLPPPKDAASSPVPSRVPLVDSRHQDSNPLIPRFVLYYICMGAPYLPSHNTQRPEVQNRKRAHLSSRFLFPSAPNPSPQKAEVQMEQFFAGSSFVSHLLEELVGLRFYSPLLSWVSRIQKLYLRYLSFLLPLFGFVAVVWRIQEDEDTREESRGKVKAQRRREEDVVVSRRDVEMVMARMGLGCGSGGGELKGVVGAEDLNCLFEDKEPSLEEVKEAFRVFDRNRDGFIDAAELQTVLSLLGFKEGLSVDDCRRMIGSYDENGDGRIDFHEFVKFMESSFC</sequence>
<evidence type="ECO:0000256" key="3">
    <source>
        <dbReference type="ARBA" id="ARBA00022737"/>
    </source>
</evidence>
<organism evidence="8 9">
    <name type="scientific">Colocasia esculenta</name>
    <name type="common">Wild taro</name>
    <name type="synonym">Arum esculentum</name>
    <dbReference type="NCBI Taxonomy" id="4460"/>
    <lineage>
        <taxon>Eukaryota</taxon>
        <taxon>Viridiplantae</taxon>
        <taxon>Streptophyta</taxon>
        <taxon>Embryophyta</taxon>
        <taxon>Tracheophyta</taxon>
        <taxon>Spermatophyta</taxon>
        <taxon>Magnoliopsida</taxon>
        <taxon>Liliopsida</taxon>
        <taxon>Araceae</taxon>
        <taxon>Aroideae</taxon>
        <taxon>Colocasieae</taxon>
        <taxon>Colocasia</taxon>
    </lineage>
</organism>
<protein>
    <recommendedName>
        <fullName evidence="7">EF-hand domain-containing protein</fullName>
    </recommendedName>
</protein>
<evidence type="ECO:0000256" key="1">
    <source>
        <dbReference type="ARBA" id="ARBA00003291"/>
    </source>
</evidence>